<sequence length="172" mass="19285">MSEHTAIVQWQRNQAKFTDNKYSREHIWQFDGGAEIPASSSPDIVPVPYSNSDCIDPEEAFIAALSSCHMLWFLSIAAKRKFIVDSYSDRAIGLMEKNEAGKLAIGKIYLRPQAIFSGNNLPTDKQIEEMHSEAHHSCFLANSVKTEIIVEAICRPHAQGTQHHNLPIIPLN</sequence>
<comment type="caution">
    <text evidence="1">The sequence shown here is derived from an EMBL/GenBank/DDBJ whole genome shotgun (WGS) entry which is preliminary data.</text>
</comment>
<dbReference type="RefSeq" id="WP_226593422.1">
    <property type="nucleotide sequence ID" value="NZ_BLAY01000279.1"/>
</dbReference>
<dbReference type="EMBL" id="BLAY01000279">
    <property type="protein sequence ID" value="GET44003.1"/>
    <property type="molecule type" value="Genomic_DNA"/>
</dbReference>
<evidence type="ECO:0000313" key="1">
    <source>
        <dbReference type="EMBL" id="GET44003.1"/>
    </source>
</evidence>
<dbReference type="Pfam" id="PF02566">
    <property type="entry name" value="OsmC"/>
    <property type="match status" value="1"/>
</dbReference>
<keyword evidence="2" id="KW-1185">Reference proteome</keyword>
<accession>A0AAV3XMT1</accession>
<dbReference type="InterPro" id="IPR003718">
    <property type="entry name" value="OsmC/Ohr_fam"/>
</dbReference>
<dbReference type="InterPro" id="IPR015946">
    <property type="entry name" value="KH_dom-like_a/b"/>
</dbReference>
<protein>
    <submittedName>
        <fullName evidence="1">OsmC family protein</fullName>
    </submittedName>
</protein>
<gene>
    <name evidence="1" type="ORF">MiSe_88290</name>
</gene>
<dbReference type="Gene3D" id="3.30.300.20">
    <property type="match status" value="1"/>
</dbReference>
<dbReference type="InterPro" id="IPR052707">
    <property type="entry name" value="OsmC_Ohr_Peroxiredoxin"/>
</dbReference>
<proteinExistence type="predicted"/>
<name>A0AAV3XMT1_9CYAN</name>
<dbReference type="AlphaFoldDB" id="A0AAV3XMT1"/>
<dbReference type="InterPro" id="IPR036102">
    <property type="entry name" value="OsmC/Ohrsf"/>
</dbReference>
<reference evidence="1" key="1">
    <citation type="submission" date="2019-10" db="EMBL/GenBank/DDBJ databases">
        <title>Draft genome sequece of Microseira wollei NIES-4236.</title>
        <authorList>
            <person name="Yamaguchi H."/>
            <person name="Suzuki S."/>
            <person name="Kawachi M."/>
        </authorList>
    </citation>
    <scope>NUCLEOTIDE SEQUENCE</scope>
    <source>
        <strain evidence="1">NIES-4236</strain>
    </source>
</reference>
<dbReference type="PANTHER" id="PTHR42830:SF2">
    <property type="entry name" value="OSMC_OHR FAMILY PROTEIN"/>
    <property type="match status" value="1"/>
</dbReference>
<dbReference type="PANTHER" id="PTHR42830">
    <property type="entry name" value="OSMOTICALLY INDUCIBLE FAMILY PROTEIN"/>
    <property type="match status" value="1"/>
</dbReference>
<organism evidence="1 2">
    <name type="scientific">Microseira wollei NIES-4236</name>
    <dbReference type="NCBI Taxonomy" id="2530354"/>
    <lineage>
        <taxon>Bacteria</taxon>
        <taxon>Bacillati</taxon>
        <taxon>Cyanobacteriota</taxon>
        <taxon>Cyanophyceae</taxon>
        <taxon>Oscillatoriophycideae</taxon>
        <taxon>Aerosakkonematales</taxon>
        <taxon>Aerosakkonemataceae</taxon>
        <taxon>Microseira</taxon>
    </lineage>
</organism>
<dbReference type="Proteomes" id="UP001050975">
    <property type="component" value="Unassembled WGS sequence"/>
</dbReference>
<evidence type="ECO:0000313" key="2">
    <source>
        <dbReference type="Proteomes" id="UP001050975"/>
    </source>
</evidence>
<dbReference type="SUPFAM" id="SSF82784">
    <property type="entry name" value="OsmC-like"/>
    <property type="match status" value="1"/>
</dbReference>